<keyword evidence="5 10" id="KW-0031">Aminopeptidase</keyword>
<gene>
    <name evidence="10" type="primary">pepS</name>
    <name evidence="10" type="ORF">DEAC_c13000</name>
</gene>
<dbReference type="PANTHER" id="PTHR34448:SF1">
    <property type="entry name" value="BLL6088 PROTEIN"/>
    <property type="match status" value="1"/>
</dbReference>
<dbReference type="GO" id="GO:0006508">
    <property type="term" value="P:proteolysis"/>
    <property type="evidence" value="ECO:0007669"/>
    <property type="project" value="UniProtKB-KW"/>
</dbReference>
<dbReference type="InterPro" id="IPR035097">
    <property type="entry name" value="M29_N-terminal"/>
</dbReference>
<comment type="caution">
    <text evidence="10">The sequence shown here is derived from an EMBL/GenBank/DDBJ whole genome shotgun (WGS) entry which is preliminary data.</text>
</comment>
<keyword evidence="7" id="KW-0479">Metal-binding</keyword>
<dbReference type="InterPro" id="IPR000787">
    <property type="entry name" value="Peptidase_M29"/>
</dbReference>
<dbReference type="GO" id="GO:0004177">
    <property type="term" value="F:aminopeptidase activity"/>
    <property type="evidence" value="ECO:0007669"/>
    <property type="project" value="UniProtKB-KW"/>
</dbReference>
<organism evidence="10 11">
    <name type="scientific">Desulfosporosinus acididurans</name>
    <dbReference type="NCBI Taxonomy" id="476652"/>
    <lineage>
        <taxon>Bacteria</taxon>
        <taxon>Bacillati</taxon>
        <taxon>Bacillota</taxon>
        <taxon>Clostridia</taxon>
        <taxon>Eubacteriales</taxon>
        <taxon>Desulfitobacteriaceae</taxon>
        <taxon>Desulfosporosinus</taxon>
    </lineage>
</organism>
<comment type="cofactor">
    <cofactor evidence="2">
        <name>Mg(2+)</name>
        <dbReference type="ChEBI" id="CHEBI:18420"/>
    </cofactor>
</comment>
<protein>
    <submittedName>
        <fullName evidence="10">Aminopeptidase PepS</fullName>
        <ecNumber evidence="10">3.4.11.-</ecNumber>
    </submittedName>
</protein>
<evidence type="ECO:0000313" key="11">
    <source>
        <dbReference type="Proteomes" id="UP000036356"/>
    </source>
</evidence>
<dbReference type="AlphaFoldDB" id="A0A0J1FT41"/>
<dbReference type="PATRIC" id="fig|476652.3.peg.1337"/>
<evidence type="ECO:0000256" key="4">
    <source>
        <dbReference type="ARBA" id="ARBA00008236"/>
    </source>
</evidence>
<dbReference type="InterPro" id="IPR052170">
    <property type="entry name" value="M29_Exopeptidase"/>
</dbReference>
<dbReference type="GO" id="GO:0046872">
    <property type="term" value="F:metal ion binding"/>
    <property type="evidence" value="ECO:0007669"/>
    <property type="project" value="UniProtKB-KW"/>
</dbReference>
<dbReference type="Pfam" id="PF02073">
    <property type="entry name" value="Peptidase_M29"/>
    <property type="match status" value="1"/>
</dbReference>
<proteinExistence type="inferred from homology"/>
<evidence type="ECO:0000256" key="8">
    <source>
        <dbReference type="ARBA" id="ARBA00022801"/>
    </source>
</evidence>
<accession>A0A0J1FT41</accession>
<dbReference type="Proteomes" id="UP000036356">
    <property type="component" value="Unassembled WGS sequence"/>
</dbReference>
<keyword evidence="8 10" id="KW-0378">Hydrolase</keyword>
<sequence>MKDPRFEKLADSLINYSIALKPGEKILIEVIGTGIPLAQALVRHAYQAGGVPFVSVINHTLMRDLLKEFTVEQAEAMARWDLARMKEMQAYIGIRAGENANEWADVPGESLKSYSSFYQKKVHTEQRVPHTRWCVLRYPNASMAQLASMSLEGFENFYFDVCNLDYGKMSLAMNLLKDLMEKTDQVRIVGPGTDLVFSIKGMPAIKCDGRMNIPDGEIYTAPVKESVNGRISYNTPSLFQGFTYEKIVLDFKNGKIIKAVANDTQRIEDVFNTDEGARYVGEFALGINPYILNPMLDTLFDEKIDGSFHFTPGSCYDDCYNGNKSAVHWDLVCIQRPDYGGGEIYFDEKLIRKDGRFVLPELEVLNPENLK</sequence>
<dbReference type="Gene3D" id="3.40.1830.10">
    <property type="entry name" value="Thermophilic metalloprotease (M29)"/>
    <property type="match status" value="1"/>
</dbReference>
<keyword evidence="6" id="KW-0645">Protease</keyword>
<dbReference type="PANTHER" id="PTHR34448">
    <property type="entry name" value="AMINOPEPTIDASE"/>
    <property type="match status" value="1"/>
</dbReference>
<evidence type="ECO:0000256" key="6">
    <source>
        <dbReference type="ARBA" id="ARBA00022670"/>
    </source>
</evidence>
<comment type="cofactor">
    <cofactor evidence="3">
        <name>Zn(2+)</name>
        <dbReference type="ChEBI" id="CHEBI:29105"/>
    </cofactor>
</comment>
<keyword evidence="9" id="KW-0482">Metalloprotease</keyword>
<keyword evidence="11" id="KW-1185">Reference proteome</keyword>
<reference evidence="10 11" key="1">
    <citation type="submission" date="2015-06" db="EMBL/GenBank/DDBJ databases">
        <title>Draft genome of the moderately acidophilic sulfate reducer Candidatus Desulfosporosinus acididurans strain M1.</title>
        <authorList>
            <person name="Poehlein A."/>
            <person name="Petzsch P."/>
            <person name="Johnson B.D."/>
            <person name="Schloemann M."/>
            <person name="Daniel R."/>
            <person name="Muehling M."/>
        </authorList>
    </citation>
    <scope>NUCLEOTIDE SEQUENCE [LARGE SCALE GENOMIC DNA]</scope>
    <source>
        <strain evidence="10 11">M1</strain>
    </source>
</reference>
<evidence type="ECO:0000313" key="10">
    <source>
        <dbReference type="EMBL" id="KLU66634.1"/>
    </source>
</evidence>
<evidence type="ECO:0000256" key="9">
    <source>
        <dbReference type="ARBA" id="ARBA00023049"/>
    </source>
</evidence>
<dbReference type="GO" id="GO:0008237">
    <property type="term" value="F:metallopeptidase activity"/>
    <property type="evidence" value="ECO:0007669"/>
    <property type="project" value="UniProtKB-KW"/>
</dbReference>
<dbReference type="EMBL" id="LDZY01000004">
    <property type="protein sequence ID" value="KLU66634.1"/>
    <property type="molecule type" value="Genomic_DNA"/>
</dbReference>
<evidence type="ECO:0000256" key="7">
    <source>
        <dbReference type="ARBA" id="ARBA00022723"/>
    </source>
</evidence>
<dbReference type="RefSeq" id="WP_047809190.1">
    <property type="nucleotide sequence ID" value="NZ_LDZY01000004.1"/>
</dbReference>
<evidence type="ECO:0000256" key="2">
    <source>
        <dbReference type="ARBA" id="ARBA00001946"/>
    </source>
</evidence>
<comment type="similarity">
    <text evidence="4">Belongs to the peptidase M29 family.</text>
</comment>
<name>A0A0J1FT41_9FIRM</name>
<comment type="cofactor">
    <cofactor evidence="1">
        <name>Co(2+)</name>
        <dbReference type="ChEBI" id="CHEBI:48828"/>
    </cofactor>
</comment>
<dbReference type="STRING" id="476652.DEAC_c13000"/>
<dbReference type="EC" id="3.4.11.-" evidence="10"/>
<evidence type="ECO:0000256" key="3">
    <source>
        <dbReference type="ARBA" id="ARBA00001947"/>
    </source>
</evidence>
<evidence type="ECO:0000256" key="1">
    <source>
        <dbReference type="ARBA" id="ARBA00001941"/>
    </source>
</evidence>
<dbReference type="SUPFAM" id="SSF144052">
    <property type="entry name" value="Thermophilic metalloprotease-like"/>
    <property type="match status" value="1"/>
</dbReference>
<evidence type="ECO:0000256" key="5">
    <source>
        <dbReference type="ARBA" id="ARBA00022438"/>
    </source>
</evidence>